<dbReference type="HOGENOM" id="CLU_074944_0_1_10"/>
<comment type="similarity">
    <text evidence="3 7 9">Belongs to the elongation factor P family.</text>
</comment>
<evidence type="ECO:0000256" key="6">
    <source>
        <dbReference type="ARBA" id="ARBA00022917"/>
    </source>
</evidence>
<evidence type="ECO:0000313" key="13">
    <source>
        <dbReference type="Proteomes" id="UP000027442"/>
    </source>
</evidence>
<dbReference type="PATRIC" id="fig|1122985.7.peg.2392"/>
<dbReference type="PANTHER" id="PTHR30053">
    <property type="entry name" value="ELONGATION FACTOR P"/>
    <property type="match status" value="1"/>
</dbReference>
<evidence type="ECO:0000256" key="7">
    <source>
        <dbReference type="HAMAP-Rule" id="MF_00141"/>
    </source>
</evidence>
<dbReference type="InterPro" id="IPR012340">
    <property type="entry name" value="NA-bd_OB-fold"/>
</dbReference>
<dbReference type="NCBIfam" id="NF001810">
    <property type="entry name" value="PRK00529.1"/>
    <property type="match status" value="1"/>
</dbReference>
<keyword evidence="6 7" id="KW-0648">Protein biosynthesis</keyword>
<evidence type="ECO:0000259" key="10">
    <source>
        <dbReference type="SMART" id="SM00841"/>
    </source>
</evidence>
<keyword evidence="5 7" id="KW-0251">Elongation factor</keyword>
<dbReference type="SMART" id="SM00841">
    <property type="entry name" value="Elong-fact-P_C"/>
    <property type="match status" value="1"/>
</dbReference>
<dbReference type="SUPFAM" id="SSF50249">
    <property type="entry name" value="Nucleic acid-binding proteins"/>
    <property type="match status" value="2"/>
</dbReference>
<comment type="function">
    <text evidence="7">Involved in peptide bond synthesis. Stimulates efficient translation and peptide-bond synthesis on native or reconstituted 70S ribosomes in vitro. Probably functions indirectly by altering the affinity of the ribosome for aminoacyl-tRNA, thus increasing their reactivity as acceptors for peptidyl transferase.</text>
</comment>
<dbReference type="InterPro" id="IPR014722">
    <property type="entry name" value="Rib_uL2_dom2"/>
</dbReference>
<evidence type="ECO:0000256" key="3">
    <source>
        <dbReference type="ARBA" id="ARBA00009479"/>
    </source>
</evidence>
<comment type="caution">
    <text evidence="12">The sequence shown here is derived from an EMBL/GenBank/DDBJ whole genome shotgun (WGS) entry which is preliminary data.</text>
</comment>
<evidence type="ECO:0000256" key="8">
    <source>
        <dbReference type="NCBIfam" id="TIGR00038"/>
    </source>
</evidence>
<accession>A0A069QFD7</accession>
<dbReference type="EMBL" id="JNGW01000098">
    <property type="protein sequence ID" value="KDR51588.1"/>
    <property type="molecule type" value="Genomic_DNA"/>
</dbReference>
<evidence type="ECO:0000256" key="1">
    <source>
        <dbReference type="ARBA" id="ARBA00004496"/>
    </source>
</evidence>
<dbReference type="FunFam" id="2.40.50.140:FF:000004">
    <property type="entry name" value="Elongation factor P"/>
    <property type="match status" value="1"/>
</dbReference>
<feature type="domain" description="Translation elongation factor P/YeiP central" evidence="11">
    <location>
        <begin position="67"/>
        <end position="122"/>
    </location>
</feature>
<feature type="domain" description="Elongation factor P C-terminal" evidence="10">
    <location>
        <begin position="130"/>
        <end position="185"/>
    </location>
</feature>
<evidence type="ECO:0000313" key="12">
    <source>
        <dbReference type="EMBL" id="KDR51588.1"/>
    </source>
</evidence>
<dbReference type="Pfam" id="PF09285">
    <property type="entry name" value="Elong-fact-P_C"/>
    <property type="match status" value="1"/>
</dbReference>
<dbReference type="GO" id="GO:0043043">
    <property type="term" value="P:peptide biosynthetic process"/>
    <property type="evidence" value="ECO:0007669"/>
    <property type="project" value="InterPro"/>
</dbReference>
<dbReference type="InterPro" id="IPR013185">
    <property type="entry name" value="Transl_elong_KOW-like"/>
</dbReference>
<dbReference type="SUPFAM" id="SSF50104">
    <property type="entry name" value="Translation proteins SH3-like domain"/>
    <property type="match status" value="1"/>
</dbReference>
<evidence type="ECO:0000256" key="9">
    <source>
        <dbReference type="RuleBase" id="RU004389"/>
    </source>
</evidence>
<evidence type="ECO:0000259" key="11">
    <source>
        <dbReference type="SMART" id="SM01185"/>
    </source>
</evidence>
<dbReference type="FunFam" id="2.40.50.140:FF:000009">
    <property type="entry name" value="Elongation factor P"/>
    <property type="match status" value="1"/>
</dbReference>
<comment type="pathway">
    <text evidence="2 7">Protein biosynthesis; polypeptide chain elongation.</text>
</comment>
<comment type="subcellular location">
    <subcellularLocation>
        <location evidence="1 7">Cytoplasm</location>
    </subcellularLocation>
</comment>
<protein>
    <recommendedName>
        <fullName evidence="7 8">Elongation factor P</fullName>
        <shortName evidence="7">EF-P</shortName>
    </recommendedName>
</protein>
<dbReference type="PROSITE" id="PS01275">
    <property type="entry name" value="EFP"/>
    <property type="match status" value="1"/>
</dbReference>
<sequence length="188" mass="21249">MINSQEIKIGTCIRLDNQIFTCIDFQHVKPGKGNTVMRTKLKNVTTGRVLDRTFQVGFKLEDVRIERRPYQYLYQDGGEYIFMNQETFEQAPIAKEAITGVEFMKENDVVEVVTDTTDGTVLFAEMPVKTVLRITHSEPGIKGDTATNATKPATLETGVVVRVPLFINEGELIQVDTRDGSYLQRVKE</sequence>
<dbReference type="PIRSF" id="PIRSF005901">
    <property type="entry name" value="EF-P"/>
    <property type="match status" value="1"/>
</dbReference>
<dbReference type="SMART" id="SM01185">
    <property type="entry name" value="EFP"/>
    <property type="match status" value="1"/>
</dbReference>
<dbReference type="GO" id="GO:0003746">
    <property type="term" value="F:translation elongation factor activity"/>
    <property type="evidence" value="ECO:0007669"/>
    <property type="project" value="UniProtKB-UniRule"/>
</dbReference>
<dbReference type="AlphaFoldDB" id="A0A069QFD7"/>
<dbReference type="Gene3D" id="2.30.30.30">
    <property type="match status" value="1"/>
</dbReference>
<dbReference type="InterPro" id="IPR008991">
    <property type="entry name" value="Translation_prot_SH3-like_sf"/>
</dbReference>
<dbReference type="InterPro" id="IPR013852">
    <property type="entry name" value="Transl_elong_P/YeiP_CS"/>
</dbReference>
<name>A0A069QFD7_HOYLO</name>
<dbReference type="FunFam" id="2.30.30.30:FF:000003">
    <property type="entry name" value="Elongation factor P"/>
    <property type="match status" value="1"/>
</dbReference>
<proteinExistence type="inferred from homology"/>
<dbReference type="UniPathway" id="UPA00345"/>
<keyword evidence="4 7" id="KW-0963">Cytoplasm</keyword>
<dbReference type="InterPro" id="IPR020599">
    <property type="entry name" value="Transl_elong_fac_P/YeiP"/>
</dbReference>
<dbReference type="PANTHER" id="PTHR30053:SF12">
    <property type="entry name" value="ELONGATION FACTOR P (EF-P) FAMILY PROTEIN"/>
    <property type="match status" value="1"/>
</dbReference>
<reference evidence="12 13" key="1">
    <citation type="submission" date="2013-08" db="EMBL/GenBank/DDBJ databases">
        <authorList>
            <person name="Weinstock G."/>
            <person name="Sodergren E."/>
            <person name="Wylie T."/>
            <person name="Fulton L."/>
            <person name="Fulton R."/>
            <person name="Fronick C."/>
            <person name="O'Laughlin M."/>
            <person name="Godfrey J."/>
            <person name="Miner T."/>
            <person name="Herter B."/>
            <person name="Appelbaum E."/>
            <person name="Cordes M."/>
            <person name="Lek S."/>
            <person name="Wollam A."/>
            <person name="Pepin K.H."/>
            <person name="Palsikar V.B."/>
            <person name="Mitreva M."/>
            <person name="Wilson R.K."/>
        </authorList>
    </citation>
    <scope>NUCLEOTIDE SEQUENCE [LARGE SCALE GENOMIC DNA]</scope>
    <source>
        <strain evidence="12 13">ATCC 15930</strain>
    </source>
</reference>
<dbReference type="Pfam" id="PF08207">
    <property type="entry name" value="EFP_N"/>
    <property type="match status" value="1"/>
</dbReference>
<dbReference type="InterPro" id="IPR015365">
    <property type="entry name" value="Elong-fact-P_C"/>
</dbReference>
<dbReference type="CDD" id="cd05794">
    <property type="entry name" value="S1_EF-P_repeat_2"/>
    <property type="match status" value="1"/>
</dbReference>
<dbReference type="HAMAP" id="MF_00141">
    <property type="entry name" value="EF_P"/>
    <property type="match status" value="1"/>
</dbReference>
<dbReference type="InterPro" id="IPR011768">
    <property type="entry name" value="Transl_elongation_fac_P"/>
</dbReference>
<evidence type="ECO:0000256" key="2">
    <source>
        <dbReference type="ARBA" id="ARBA00004815"/>
    </source>
</evidence>
<dbReference type="CDD" id="cd04470">
    <property type="entry name" value="S1_EF-P_repeat_1"/>
    <property type="match status" value="1"/>
</dbReference>
<keyword evidence="13" id="KW-1185">Reference proteome</keyword>
<dbReference type="eggNOG" id="COG0231">
    <property type="taxonomic scope" value="Bacteria"/>
</dbReference>
<dbReference type="RefSeq" id="WP_009237195.1">
    <property type="nucleotide sequence ID" value="NZ_KB899211.1"/>
</dbReference>
<dbReference type="Pfam" id="PF01132">
    <property type="entry name" value="EFP"/>
    <property type="match status" value="1"/>
</dbReference>
<evidence type="ECO:0000256" key="4">
    <source>
        <dbReference type="ARBA" id="ARBA00022490"/>
    </source>
</evidence>
<dbReference type="InterPro" id="IPR001059">
    <property type="entry name" value="Transl_elong_P/YeiP_cen"/>
</dbReference>
<organism evidence="12 13">
    <name type="scientific">Hoylesella loescheii DSM 19665 = JCM 12249 = ATCC 15930</name>
    <dbReference type="NCBI Taxonomy" id="1122985"/>
    <lineage>
        <taxon>Bacteria</taxon>
        <taxon>Pseudomonadati</taxon>
        <taxon>Bacteroidota</taxon>
        <taxon>Bacteroidia</taxon>
        <taxon>Bacteroidales</taxon>
        <taxon>Prevotellaceae</taxon>
        <taxon>Hoylesella</taxon>
    </lineage>
</organism>
<gene>
    <name evidence="7" type="primary">efp</name>
    <name evidence="12" type="ORF">HMPREF1991_02310</name>
</gene>
<dbReference type="Gene3D" id="2.40.50.140">
    <property type="entry name" value="Nucleic acid-binding proteins"/>
    <property type="match status" value="2"/>
</dbReference>
<dbReference type="GO" id="GO:0005829">
    <property type="term" value="C:cytosol"/>
    <property type="evidence" value="ECO:0007669"/>
    <property type="project" value="UniProtKB-ARBA"/>
</dbReference>
<dbReference type="Proteomes" id="UP000027442">
    <property type="component" value="Unassembled WGS sequence"/>
</dbReference>
<dbReference type="NCBIfam" id="TIGR00038">
    <property type="entry name" value="efp"/>
    <property type="match status" value="1"/>
</dbReference>
<evidence type="ECO:0000256" key="5">
    <source>
        <dbReference type="ARBA" id="ARBA00022768"/>
    </source>
</evidence>